<dbReference type="Proteomes" id="UP000237000">
    <property type="component" value="Unassembled WGS sequence"/>
</dbReference>
<proteinExistence type="predicted"/>
<evidence type="ECO:0000313" key="1">
    <source>
        <dbReference type="EMBL" id="PON35065.1"/>
    </source>
</evidence>
<dbReference type="AlphaFoldDB" id="A0A2P5AEU4"/>
<accession>A0A2P5AEU4</accession>
<dbReference type="OrthoDB" id="10273073at2759"/>
<dbReference type="InParanoid" id="A0A2P5AEU4"/>
<organism evidence="1 2">
    <name type="scientific">Trema orientale</name>
    <name type="common">Charcoal tree</name>
    <name type="synonym">Celtis orientalis</name>
    <dbReference type="NCBI Taxonomy" id="63057"/>
    <lineage>
        <taxon>Eukaryota</taxon>
        <taxon>Viridiplantae</taxon>
        <taxon>Streptophyta</taxon>
        <taxon>Embryophyta</taxon>
        <taxon>Tracheophyta</taxon>
        <taxon>Spermatophyta</taxon>
        <taxon>Magnoliopsida</taxon>
        <taxon>eudicotyledons</taxon>
        <taxon>Gunneridae</taxon>
        <taxon>Pentapetalae</taxon>
        <taxon>rosids</taxon>
        <taxon>fabids</taxon>
        <taxon>Rosales</taxon>
        <taxon>Cannabaceae</taxon>
        <taxon>Trema</taxon>
    </lineage>
</organism>
<dbReference type="EMBL" id="JXTC01000901">
    <property type="protein sequence ID" value="PON35065.1"/>
    <property type="molecule type" value="Genomic_DNA"/>
</dbReference>
<reference evidence="2" key="1">
    <citation type="submission" date="2016-06" db="EMBL/GenBank/DDBJ databases">
        <title>Parallel loss of symbiosis genes in relatives of nitrogen-fixing non-legume Parasponia.</title>
        <authorList>
            <person name="Van Velzen R."/>
            <person name="Holmer R."/>
            <person name="Bu F."/>
            <person name="Rutten L."/>
            <person name="Van Zeijl A."/>
            <person name="Liu W."/>
            <person name="Santuari L."/>
            <person name="Cao Q."/>
            <person name="Sharma T."/>
            <person name="Shen D."/>
            <person name="Roswanjaya Y."/>
            <person name="Wardhani T."/>
            <person name="Kalhor M.S."/>
            <person name="Jansen J."/>
            <person name="Van den Hoogen J."/>
            <person name="Gungor B."/>
            <person name="Hartog M."/>
            <person name="Hontelez J."/>
            <person name="Verver J."/>
            <person name="Yang W.-C."/>
            <person name="Schijlen E."/>
            <person name="Repin R."/>
            <person name="Schilthuizen M."/>
            <person name="Schranz E."/>
            <person name="Heidstra R."/>
            <person name="Miyata K."/>
            <person name="Fedorova E."/>
            <person name="Kohlen W."/>
            <person name="Bisseling T."/>
            <person name="Smit S."/>
            <person name="Geurts R."/>
        </authorList>
    </citation>
    <scope>NUCLEOTIDE SEQUENCE [LARGE SCALE GENOMIC DNA]</scope>
    <source>
        <strain evidence="2">cv. RG33-2</strain>
    </source>
</reference>
<sequence length="108" mass="12661">MIPCLQRLLLIIRDIPLSKETENDGLGRYHLRRTHRILNCRWSEGIQPFKRVNTASIGREGSCQITSTNRIFYHGISQNQKHKQGCNQNTTIPFLHSRDHLRHQLLYA</sequence>
<evidence type="ECO:0000313" key="2">
    <source>
        <dbReference type="Proteomes" id="UP000237000"/>
    </source>
</evidence>
<protein>
    <submittedName>
        <fullName evidence="1">Uncharacterized protein</fullName>
    </submittedName>
</protein>
<keyword evidence="2" id="KW-1185">Reference proteome</keyword>
<name>A0A2P5AEU4_TREOI</name>
<gene>
    <name evidence="1" type="ORF">TorRG33x02_352260</name>
</gene>
<comment type="caution">
    <text evidence="1">The sequence shown here is derived from an EMBL/GenBank/DDBJ whole genome shotgun (WGS) entry which is preliminary data.</text>
</comment>